<protein>
    <submittedName>
        <fullName evidence="1">Uncharacterized protein</fullName>
    </submittedName>
</protein>
<proteinExistence type="predicted"/>
<organism evidence="1 2">
    <name type="scientific">Solitalea canadensis (strain ATCC 29591 / DSM 3403 / JCM 21819 / LMG 8368 / NBRC 15130 / NCIMB 12057 / USAM 9D)</name>
    <name type="common">Flexibacter canadensis</name>
    <dbReference type="NCBI Taxonomy" id="929556"/>
    <lineage>
        <taxon>Bacteria</taxon>
        <taxon>Pseudomonadati</taxon>
        <taxon>Bacteroidota</taxon>
        <taxon>Sphingobacteriia</taxon>
        <taxon>Sphingobacteriales</taxon>
        <taxon>Sphingobacteriaceae</taxon>
        <taxon>Solitalea</taxon>
    </lineage>
</organism>
<dbReference type="HOGENOM" id="CLU_1502239_0_0_10"/>
<accession>H8KWU1</accession>
<reference evidence="1" key="1">
    <citation type="submission" date="2012-02" db="EMBL/GenBank/DDBJ databases">
        <title>The complete genome of Solitalea canadensis DSM 3403.</title>
        <authorList>
            <consortium name="US DOE Joint Genome Institute (JGI-PGF)"/>
            <person name="Lucas S."/>
            <person name="Copeland A."/>
            <person name="Lapidus A."/>
            <person name="Glavina del Rio T."/>
            <person name="Dalin E."/>
            <person name="Tice H."/>
            <person name="Bruce D."/>
            <person name="Goodwin L."/>
            <person name="Pitluck S."/>
            <person name="Peters L."/>
            <person name="Ovchinnikova G."/>
            <person name="Lu M."/>
            <person name="Kyrpides N."/>
            <person name="Mavromatis K."/>
            <person name="Ivanova N."/>
            <person name="Brettin T."/>
            <person name="Detter J.C."/>
            <person name="Han C."/>
            <person name="Larimer F."/>
            <person name="Land M."/>
            <person name="Hauser L."/>
            <person name="Markowitz V."/>
            <person name="Cheng J.-F."/>
            <person name="Hugenholtz P."/>
            <person name="Woyke T."/>
            <person name="Wu D."/>
            <person name="Spring S."/>
            <person name="Schroeder M."/>
            <person name="Kopitz M."/>
            <person name="Brambilla E."/>
            <person name="Klenk H.-P."/>
            <person name="Eisen J.A."/>
        </authorList>
    </citation>
    <scope>NUCLEOTIDE SEQUENCE</scope>
    <source>
        <strain evidence="1">DSM 3403</strain>
    </source>
</reference>
<dbReference type="Proteomes" id="UP000007590">
    <property type="component" value="Chromosome"/>
</dbReference>
<dbReference type="STRING" id="929556.Solca_3260"/>
<dbReference type="KEGG" id="scn:Solca_3260"/>
<dbReference type="AlphaFoldDB" id="H8KWU1"/>
<dbReference type="EMBL" id="CP003349">
    <property type="protein sequence ID" value="AFD08270.1"/>
    <property type="molecule type" value="Genomic_DNA"/>
</dbReference>
<evidence type="ECO:0000313" key="1">
    <source>
        <dbReference type="EMBL" id="AFD08270.1"/>
    </source>
</evidence>
<dbReference type="eggNOG" id="ENOG5033B95">
    <property type="taxonomic scope" value="Bacteria"/>
</dbReference>
<name>H8KWU1_SOLCM</name>
<evidence type="ECO:0000313" key="2">
    <source>
        <dbReference type="Proteomes" id="UP000007590"/>
    </source>
</evidence>
<sequence>MYFCNMENLKVTNEATALVTLLTETLYKVDNWNTDSGNNDTDKQSVVVVSEPENISTPAGNSTQVVQEQASTPTYFDYLGENNKYVLVLVNYPDSKHITDKDKEFFLKVISALKLTIEDVAVLNYAHYASTDINALKEYFSCSRIITFGVPQSSAVFRNVNMQDYSVTNVYGISLLPASDTLRIIESDKNKKIVLWNALKLLFNVK</sequence>
<keyword evidence="2" id="KW-1185">Reference proteome</keyword>
<gene>
    <name evidence="1" type="ordered locus">Solca_3260</name>
</gene>